<feature type="domain" description="Nephrocystin 3-like N-terminal" evidence="3">
    <location>
        <begin position="149"/>
        <end position="323"/>
    </location>
</feature>
<evidence type="ECO:0000313" key="6">
    <source>
        <dbReference type="Proteomes" id="UP000011715"/>
    </source>
</evidence>
<reference evidence="4" key="3">
    <citation type="submission" date="2011-03" db="EMBL/GenBank/DDBJ databases">
        <title>Annotation of Magnaporthe poae ATCC 64411.</title>
        <authorList>
            <person name="Ma L.-J."/>
            <person name="Dead R."/>
            <person name="Young S.K."/>
            <person name="Zeng Q."/>
            <person name="Gargeya S."/>
            <person name="Fitzgerald M."/>
            <person name="Haas B."/>
            <person name="Abouelleil A."/>
            <person name="Alvarado L."/>
            <person name="Arachchi H.M."/>
            <person name="Berlin A."/>
            <person name="Brown A."/>
            <person name="Chapman S.B."/>
            <person name="Chen Z."/>
            <person name="Dunbar C."/>
            <person name="Freedman E."/>
            <person name="Gearin G."/>
            <person name="Gellesch M."/>
            <person name="Goldberg J."/>
            <person name="Griggs A."/>
            <person name="Gujja S."/>
            <person name="Heiman D."/>
            <person name="Howarth C."/>
            <person name="Larson L."/>
            <person name="Lui A."/>
            <person name="MacDonald P.J.P."/>
            <person name="Mehta T."/>
            <person name="Montmayeur A."/>
            <person name="Murphy C."/>
            <person name="Neiman D."/>
            <person name="Pearson M."/>
            <person name="Priest M."/>
            <person name="Roberts A."/>
            <person name="Saif S."/>
            <person name="Shea T."/>
            <person name="Shenoy N."/>
            <person name="Sisk P."/>
            <person name="Stolte C."/>
            <person name="Sykes S."/>
            <person name="Yandava C."/>
            <person name="Wortman J."/>
            <person name="Nusbaum C."/>
            <person name="Birren B."/>
        </authorList>
    </citation>
    <scope>NUCLEOTIDE SEQUENCE</scope>
    <source>
        <strain evidence="4">ATCC 64411</strain>
    </source>
</reference>
<evidence type="ECO:0000259" key="3">
    <source>
        <dbReference type="Pfam" id="PF24883"/>
    </source>
</evidence>
<dbReference type="EMBL" id="GL876978">
    <property type="protein sequence ID" value="KLU91842.1"/>
    <property type="molecule type" value="Genomic_DNA"/>
</dbReference>
<dbReference type="InterPro" id="IPR027417">
    <property type="entry name" value="P-loop_NTPase"/>
</dbReference>
<proteinExistence type="predicted"/>
<keyword evidence="6" id="KW-1185">Reference proteome</keyword>
<dbReference type="Pfam" id="PF24883">
    <property type="entry name" value="NPHP3_N"/>
    <property type="match status" value="1"/>
</dbReference>
<accession>A0A0C4EDJ1</accession>
<reference evidence="5" key="5">
    <citation type="submission" date="2015-06" db="UniProtKB">
        <authorList>
            <consortium name="EnsemblFungi"/>
        </authorList>
    </citation>
    <scope>IDENTIFICATION</scope>
    <source>
        <strain evidence="5">ATCC 64411</strain>
    </source>
</reference>
<evidence type="ECO:0000313" key="4">
    <source>
        <dbReference type="EMBL" id="KLU91842.1"/>
    </source>
</evidence>
<evidence type="ECO:0000313" key="5">
    <source>
        <dbReference type="EnsemblFungi" id="MAPG_10791T0"/>
    </source>
</evidence>
<evidence type="ECO:0000256" key="1">
    <source>
        <dbReference type="ARBA" id="ARBA00022737"/>
    </source>
</evidence>
<dbReference type="PANTHER" id="PTHR10039">
    <property type="entry name" value="AMELOGENIN"/>
    <property type="match status" value="1"/>
</dbReference>
<reference evidence="6" key="2">
    <citation type="submission" date="2010-05" db="EMBL/GenBank/DDBJ databases">
        <title>The genome sequence of Magnaporthe poae strain ATCC 64411.</title>
        <authorList>
            <person name="Ma L.-J."/>
            <person name="Dead R."/>
            <person name="Young S."/>
            <person name="Zeng Q."/>
            <person name="Koehrsen M."/>
            <person name="Alvarado L."/>
            <person name="Berlin A."/>
            <person name="Chapman S.B."/>
            <person name="Chen Z."/>
            <person name="Freedman E."/>
            <person name="Gellesch M."/>
            <person name="Goldberg J."/>
            <person name="Griggs A."/>
            <person name="Gujja S."/>
            <person name="Heilman E.R."/>
            <person name="Heiman D."/>
            <person name="Hepburn T."/>
            <person name="Howarth C."/>
            <person name="Jen D."/>
            <person name="Larson L."/>
            <person name="Mehta T."/>
            <person name="Neiman D."/>
            <person name="Pearson M."/>
            <person name="Roberts A."/>
            <person name="Saif S."/>
            <person name="Shea T."/>
            <person name="Shenoy N."/>
            <person name="Sisk P."/>
            <person name="Stolte C."/>
            <person name="Sykes S."/>
            <person name="Walk T."/>
            <person name="White J."/>
            <person name="Yandava C."/>
            <person name="Haas B."/>
            <person name="Nusbaum C."/>
            <person name="Birren B."/>
        </authorList>
    </citation>
    <scope>NUCLEOTIDE SEQUENCE [LARGE SCALE GENOMIC DNA]</scope>
    <source>
        <strain evidence="6">ATCC 64411 / 73-15</strain>
    </source>
</reference>
<gene>
    <name evidence="4" type="ORF">MAPG_10791</name>
</gene>
<dbReference type="STRING" id="644358.A0A0C4EDJ1"/>
<reference evidence="4" key="1">
    <citation type="submission" date="2010-05" db="EMBL/GenBank/DDBJ databases">
        <title>The Genome Sequence of Magnaporthe poae strain ATCC 64411.</title>
        <authorList>
            <consortium name="The Broad Institute Genome Sequencing Platform"/>
            <consortium name="Broad Institute Genome Sequencing Center for Infectious Disease"/>
            <person name="Ma L.-J."/>
            <person name="Dead R."/>
            <person name="Young S."/>
            <person name="Zeng Q."/>
            <person name="Koehrsen M."/>
            <person name="Alvarado L."/>
            <person name="Berlin A."/>
            <person name="Chapman S.B."/>
            <person name="Chen Z."/>
            <person name="Freedman E."/>
            <person name="Gellesch M."/>
            <person name="Goldberg J."/>
            <person name="Griggs A."/>
            <person name="Gujja S."/>
            <person name="Heilman E.R."/>
            <person name="Heiman D."/>
            <person name="Hepburn T."/>
            <person name="Howarth C."/>
            <person name="Jen D."/>
            <person name="Larson L."/>
            <person name="Mehta T."/>
            <person name="Neiman D."/>
            <person name="Pearson M."/>
            <person name="Roberts A."/>
            <person name="Saif S."/>
            <person name="Shea T."/>
            <person name="Shenoy N."/>
            <person name="Sisk P."/>
            <person name="Stolte C."/>
            <person name="Sykes S."/>
            <person name="Walk T."/>
            <person name="White J."/>
            <person name="Yandava C."/>
            <person name="Haas B."/>
            <person name="Nusbaum C."/>
            <person name="Birren B."/>
        </authorList>
    </citation>
    <scope>NUCLEOTIDE SEQUENCE</scope>
    <source>
        <strain evidence="4">ATCC 64411</strain>
    </source>
</reference>
<dbReference type="SUPFAM" id="SSF69322">
    <property type="entry name" value="Tricorn protease domain 2"/>
    <property type="match status" value="1"/>
</dbReference>
<sequence length="1800" mass="198652">MALDPDARAYDMDRKYRDLDGLYFRFTVESGLEDVKLAEPQKLSDVVTQTMAYISQPSVIAHLDRAAAALIGKDDNADPRRYDLGQLSLSNEAVIQATERQQLAPRSLQARREFCQRWFSEITGVTDPLHDLQDCLDKRFEHPGTGYSSCAWLFERSEFKETLGSTSSSIFWLKGRPGSGKSVLASVMIDNLAKAAAEAGHCPPLYYFCRQDSPQTTLRDVTCRLLAQVMEWAEEGLVDAAERFVRSHAQPGPGQPVCVDLTAALLRLLRRLLNLLKKKWIVVVDGIDGIDSDAMWRSPLHLLVSTVLGDGAKGGASLFFTSRRSIEPDLASRVSQLNPGAPTPEVREMELTTADNADDLEAFLEYRVNQPLSPLASKPQAQREEIIAAVRERADGMFLYASLVLDELKGAKIASKGAIKSTLNALPEGIFRIYERQLELVSRERMVLEVFWWIQTATRPLTWDEIRNGLAIVDGAFQEDEVIDQPKDQFVQDACGPLVELYGEGKAYLRFIHPTVRELLNQDGPGRGLQMHLAHPTIATKLLTLLNSPDAPDISAEPGGEMAEMRGRCGMSGWELHRYAVLSWYRHLKAGGPSADETLESFLSKFLGSESSLKWLVAALTTMRSSDGHRAGVYAFVEDVTDCLWSWIRGRKDGLDIQREEQVKDWSMDFLSLMLDWGSVLEREPSRIYSIHFDLLPSHNRFRRFVDAKTPQSVVRFSDLELRTRSSVKLTWQENVVAVDENRDFAYVFQQGYLLCYHTKTNLLVAEVFLGDGVCERAALAPNKGALALLVSLDPHLDQHTASHAVNLRQGLQLSTLDTKGAMIAWRLENEADEDETRALSALLLVPPLPRKVFVVRLSYQGVSRANLLGVLPGLSSFMVRAFETEIVWKVDDADYLAFSADSSLLATPTEVISLSGGAVKTKSSLPCSPHHRSSKITGDLKTWATIRHRRTLELWDVETESVRHTAQVAGVGHILDISYSGRLLLILRLQNDRHPGTAHQNASGEIKLRPQRGTVCIYDSQKSSWLDLLVLQPPASKKLAPWAFHSAPVKTRFAAEDASAMRVVVFTPDGWSATPNVRHASSLWGRRIIPGSPHLLVFESQQQGAKGGFDSPALRHIIPLPPNAGRSSRGFPKILEWSDHLNSALVSFGEGTEKVSVAELESLALRRSESVYEKGCEGAFSRVVRSGVFVACGRQTVYQLQLILRPDTDSSAPDGHPLARRPSFAFDLQIDRLGRGDNRPTRHLVENVIEAGGSLSYRAATCVSISTDERLTFGSVELQFGLPGAESGMERIDVDGTLFSRATSAFVRLCRPFHPQTSSLFEYFSAMPPKPGLGIFQRHPASLDDGGGNGEAFIPMVTRTCQRHLSVGQYSRVFGCGEEYLGVQREAQFFEVYLTVFDEHRQELSWMVNATTAGRIAEAGASSVPNVAWAMHPTQPLLAWMLPGHRVRLSHIGSSRHPLNIYTPFDLDGSAPGAFRFSPSGRYLFMRGREAICSAFLDGPSSSAGRSIAVLDLHGGYSRVVAFSSSSPLSFDIDDEAVHIYRITRENAVEWTALPLPALDRDAARRGNLTHLPSHCCCPTCGRPFQQLPKIIVQRFRDGDARVVLSHGEVRIGHGQLGIPKTEVCEPLVLRIGKLPIPAKLAGDENDKVDMRTSMHLLPAILTEHCKLDLAAFDACSKAVSRGDISNDDMGVADVLSNLFASGDPWKLDPALSTSGCLLFLAILAVIESQSDSGPAHHLLKLASRHIAEQLRRRVTRQCILKAVGDFGVGGRKEPGGDDGSGRPTAEAEAGGRVLRLRG</sequence>
<dbReference type="EMBL" id="ADBL01002665">
    <property type="status" value="NOT_ANNOTATED_CDS"/>
    <property type="molecule type" value="Genomic_DNA"/>
</dbReference>
<dbReference type="OrthoDB" id="21416at2759"/>
<dbReference type="VEuPathDB" id="FungiDB:MAPG_10791"/>
<dbReference type="EnsemblFungi" id="MAPG_10791T0">
    <property type="protein sequence ID" value="MAPG_10791T0"/>
    <property type="gene ID" value="MAPG_10791"/>
</dbReference>
<reference evidence="5" key="4">
    <citation type="journal article" date="2015" name="G3 (Bethesda)">
        <title>Genome sequences of three phytopathogenic species of the Magnaporthaceae family of fungi.</title>
        <authorList>
            <person name="Okagaki L.H."/>
            <person name="Nunes C.C."/>
            <person name="Sailsbery J."/>
            <person name="Clay B."/>
            <person name="Brown D."/>
            <person name="John T."/>
            <person name="Oh Y."/>
            <person name="Young N."/>
            <person name="Fitzgerald M."/>
            <person name="Haas B.J."/>
            <person name="Zeng Q."/>
            <person name="Young S."/>
            <person name="Adiconis X."/>
            <person name="Fan L."/>
            <person name="Levin J.Z."/>
            <person name="Mitchell T.K."/>
            <person name="Okubara P.A."/>
            <person name="Farman M.L."/>
            <person name="Kohn L.M."/>
            <person name="Birren B."/>
            <person name="Ma L.-J."/>
            <person name="Dean R.A."/>
        </authorList>
    </citation>
    <scope>NUCLEOTIDE SEQUENCE</scope>
    <source>
        <strain evidence="5">ATCC 64411 / 73-15</strain>
    </source>
</reference>
<dbReference type="InterPro" id="IPR056884">
    <property type="entry name" value="NPHP3-like_N"/>
</dbReference>
<dbReference type="Proteomes" id="UP000011715">
    <property type="component" value="Unassembled WGS sequence"/>
</dbReference>
<dbReference type="PANTHER" id="PTHR10039:SF17">
    <property type="entry name" value="FUNGAL STAND N-TERMINAL GOODBYE DOMAIN-CONTAINING PROTEIN-RELATED"/>
    <property type="match status" value="1"/>
</dbReference>
<keyword evidence="1" id="KW-0677">Repeat</keyword>
<organism evidence="5 6">
    <name type="scientific">Magnaporthiopsis poae (strain ATCC 64411 / 73-15)</name>
    <name type="common">Kentucky bluegrass fungus</name>
    <name type="synonym">Magnaporthe poae</name>
    <dbReference type="NCBI Taxonomy" id="644358"/>
    <lineage>
        <taxon>Eukaryota</taxon>
        <taxon>Fungi</taxon>
        <taxon>Dikarya</taxon>
        <taxon>Ascomycota</taxon>
        <taxon>Pezizomycotina</taxon>
        <taxon>Sordariomycetes</taxon>
        <taxon>Sordariomycetidae</taxon>
        <taxon>Magnaporthales</taxon>
        <taxon>Magnaporthaceae</taxon>
        <taxon>Magnaporthiopsis</taxon>
    </lineage>
</organism>
<dbReference type="OMA" id="MIFERAN"/>
<dbReference type="Gene3D" id="3.40.50.300">
    <property type="entry name" value="P-loop containing nucleotide triphosphate hydrolases"/>
    <property type="match status" value="1"/>
</dbReference>
<evidence type="ECO:0000256" key="2">
    <source>
        <dbReference type="SAM" id="MobiDB-lite"/>
    </source>
</evidence>
<name>A0A0C4EDJ1_MAGP6</name>
<feature type="region of interest" description="Disordered" evidence="2">
    <location>
        <begin position="1772"/>
        <end position="1800"/>
    </location>
</feature>
<protein>
    <recommendedName>
        <fullName evidence="3">Nephrocystin 3-like N-terminal domain-containing protein</fullName>
    </recommendedName>
</protein>
<dbReference type="SUPFAM" id="SSF52540">
    <property type="entry name" value="P-loop containing nucleoside triphosphate hydrolases"/>
    <property type="match status" value="1"/>
</dbReference>